<keyword evidence="8" id="KW-1185">Reference proteome</keyword>
<dbReference type="Pfam" id="PF02441">
    <property type="entry name" value="Flavoprotein"/>
    <property type="match status" value="1"/>
</dbReference>
<comment type="caution">
    <text evidence="7">The sequence shown here is derived from an EMBL/GenBank/DDBJ whole genome shotgun (WGS) entry which is preliminary data.</text>
</comment>
<dbReference type="PANTHER" id="PTHR14359">
    <property type="entry name" value="HOMO-OLIGOMERIC FLAVIN CONTAINING CYS DECARBOXYLASE FAMILY"/>
    <property type="match status" value="1"/>
</dbReference>
<keyword evidence="3" id="KW-0511">Multifunctional enzyme</keyword>
<evidence type="ECO:0000256" key="1">
    <source>
        <dbReference type="ARBA" id="ARBA00022793"/>
    </source>
</evidence>
<feature type="binding site" evidence="3">
    <location>
        <position position="279"/>
    </location>
    <ligand>
        <name>CTP</name>
        <dbReference type="ChEBI" id="CHEBI:37563"/>
    </ligand>
</feature>
<feature type="binding site" evidence="3">
    <location>
        <position position="323"/>
    </location>
    <ligand>
        <name>CTP</name>
        <dbReference type="ChEBI" id="CHEBI:37563"/>
    </ligand>
</feature>
<comment type="similarity">
    <text evidence="3 4">In the C-terminal section; belongs to the PPC synthetase family.</text>
</comment>
<dbReference type="NCBIfam" id="TIGR00521">
    <property type="entry name" value="coaBC_dfp"/>
    <property type="match status" value="1"/>
</dbReference>
<dbReference type="Proteomes" id="UP000838100">
    <property type="component" value="Unassembled WGS sequence"/>
</dbReference>
<organism evidence="7 8">
    <name type="scientific">Sinobacterium norvegicum</name>
    <dbReference type="NCBI Taxonomy" id="1641715"/>
    <lineage>
        <taxon>Bacteria</taxon>
        <taxon>Pseudomonadati</taxon>
        <taxon>Pseudomonadota</taxon>
        <taxon>Gammaproteobacteria</taxon>
        <taxon>Cellvibrionales</taxon>
        <taxon>Spongiibacteraceae</taxon>
        <taxon>Sinobacterium</taxon>
    </lineage>
</organism>
<gene>
    <name evidence="3 7" type="primary">coaBC</name>
    <name evidence="7" type="ORF">SIN8267_03286</name>
</gene>
<sequence length="399" mass="42732">MKQLTNKNILLGVTGGIAAYKSAELIRFFKRANANVRVVMTPAAQEFITPLTLQALSGNPVHTSLLDPEAEASMGHIELARWADIVVIAPATADIIAQFANGGAKSLLPTLVLATNAPIVLAPAMNQAMWHDQNTQRNILQLQQQGMLVAGPDQGEQACGDVGAGRMLEPSDIAYTVANCFESNALDGIRVVISAGPTREAIDPVRYISNHSSGKMGFAIANAAAEAGALTTIIAGPVNLATPENCQRIDVTSAQDMYQSAMQQIGQCDIFIATAAVADYRPATVAEQKIKKNDDTMSIQLTKNIDIVSAVASHSNRPFTVGFAAETQDVERYAKDKMQRKNLDMIVANDVANNNIGFNSDDNAVTIFCRDDDSMAIAQTSKQQLGRLLIAKIASQYKQ</sequence>
<evidence type="ECO:0000259" key="6">
    <source>
        <dbReference type="Pfam" id="PF04127"/>
    </source>
</evidence>
<comment type="catalytic activity">
    <reaction evidence="3 4">
        <text>(R)-4'-phosphopantothenate + L-cysteine + CTP = N-[(R)-4-phosphopantothenoyl]-L-cysteine + CMP + diphosphate + H(+)</text>
        <dbReference type="Rhea" id="RHEA:19397"/>
        <dbReference type="ChEBI" id="CHEBI:10986"/>
        <dbReference type="ChEBI" id="CHEBI:15378"/>
        <dbReference type="ChEBI" id="CHEBI:33019"/>
        <dbReference type="ChEBI" id="CHEBI:35235"/>
        <dbReference type="ChEBI" id="CHEBI:37563"/>
        <dbReference type="ChEBI" id="CHEBI:59458"/>
        <dbReference type="ChEBI" id="CHEBI:60377"/>
        <dbReference type="EC" id="6.3.2.5"/>
    </reaction>
</comment>
<dbReference type="EC" id="6.3.2.5" evidence="3"/>
<protein>
    <recommendedName>
        <fullName evidence="3">Coenzyme A biosynthesis bifunctional protein CoaBC</fullName>
    </recommendedName>
    <alternativeName>
        <fullName evidence="3">DNA/pantothenate metabolism flavoprotein</fullName>
    </alternativeName>
    <alternativeName>
        <fullName evidence="3">Phosphopantothenoylcysteine synthetase/decarboxylase</fullName>
        <shortName evidence="3">PPCS-PPCDC</shortName>
    </alternativeName>
    <domain>
        <recommendedName>
            <fullName evidence="3">Phosphopantothenoylcysteine decarboxylase</fullName>
            <shortName evidence="3">PPC decarboxylase</shortName>
            <shortName evidence="3">PPC-DC</shortName>
            <ecNumber evidence="3">4.1.1.36</ecNumber>
        </recommendedName>
        <alternativeName>
            <fullName evidence="3">CoaC</fullName>
        </alternativeName>
    </domain>
    <domain>
        <recommendedName>
            <fullName evidence="3">Phosphopantothenate--cysteine ligase</fullName>
            <ecNumber evidence="3">6.3.2.5</ecNumber>
        </recommendedName>
        <alternativeName>
            <fullName evidence="3">CoaB</fullName>
        </alternativeName>
        <alternativeName>
            <fullName evidence="3">Phosphopantothenoylcysteine synthetase</fullName>
            <shortName evidence="3">PPC synthetase</shortName>
            <shortName evidence="3">PPC-S</shortName>
        </alternativeName>
    </domain>
</protein>
<feature type="domain" description="DNA/pantothenate metabolism flavoprotein C-terminal" evidence="6">
    <location>
        <begin position="186"/>
        <end position="395"/>
    </location>
</feature>
<dbReference type="InterPro" id="IPR035929">
    <property type="entry name" value="CoaB-like_sf"/>
</dbReference>
<accession>A0ABN8EPE5</accession>
<comment type="caution">
    <text evidence="3">Lacks conserved residue(s) required for the propagation of feature annotation.</text>
</comment>
<evidence type="ECO:0000259" key="5">
    <source>
        <dbReference type="Pfam" id="PF02441"/>
    </source>
</evidence>
<comment type="catalytic activity">
    <reaction evidence="3 4">
        <text>N-[(R)-4-phosphopantothenoyl]-L-cysteine + H(+) = (R)-4'-phosphopantetheine + CO2</text>
        <dbReference type="Rhea" id="RHEA:16793"/>
        <dbReference type="ChEBI" id="CHEBI:15378"/>
        <dbReference type="ChEBI" id="CHEBI:16526"/>
        <dbReference type="ChEBI" id="CHEBI:59458"/>
        <dbReference type="ChEBI" id="CHEBI:61723"/>
        <dbReference type="EC" id="4.1.1.36"/>
    </reaction>
</comment>
<dbReference type="InterPro" id="IPR036551">
    <property type="entry name" value="Flavin_trans-like"/>
</dbReference>
<evidence type="ECO:0000256" key="3">
    <source>
        <dbReference type="HAMAP-Rule" id="MF_02225"/>
    </source>
</evidence>
<dbReference type="PANTHER" id="PTHR14359:SF6">
    <property type="entry name" value="PHOSPHOPANTOTHENOYLCYSTEINE DECARBOXYLASE"/>
    <property type="match status" value="1"/>
</dbReference>
<keyword evidence="3 4" id="KW-0436">Ligase</keyword>
<comment type="pathway">
    <text evidence="3 4">Cofactor biosynthesis; coenzyme A biosynthesis; CoA from (R)-pantothenate: step 3/5.</text>
</comment>
<name>A0ABN8EPE5_9GAMM</name>
<feature type="active site" description="Proton donor" evidence="3">
    <location>
        <position position="159"/>
    </location>
</feature>
<dbReference type="EMBL" id="CAKLPX010000004">
    <property type="protein sequence ID" value="CAH0993147.1"/>
    <property type="molecule type" value="Genomic_DNA"/>
</dbReference>
<feature type="domain" description="Flavoprotein" evidence="5">
    <location>
        <begin position="7"/>
        <end position="177"/>
    </location>
</feature>
<dbReference type="RefSeq" id="WP_237445826.1">
    <property type="nucleotide sequence ID" value="NZ_CAKLPX010000004.1"/>
</dbReference>
<keyword evidence="3" id="KW-0479">Metal-binding</keyword>
<comment type="function">
    <text evidence="4">Catalyzes two steps in the biosynthesis of coenzyme A. In the first step cysteine is conjugated to 4'-phosphopantothenate to form 4-phosphopantothenoylcysteine, in the latter compound is decarboxylated to form 4'-phosphopantotheine.</text>
</comment>
<keyword evidence="3" id="KW-0460">Magnesium</keyword>
<evidence type="ECO:0000313" key="8">
    <source>
        <dbReference type="Proteomes" id="UP000838100"/>
    </source>
</evidence>
<dbReference type="InterPro" id="IPR007085">
    <property type="entry name" value="DNA/pantothenate-metab_flavo_C"/>
</dbReference>
<dbReference type="Gene3D" id="3.40.50.10300">
    <property type="entry name" value="CoaB-like"/>
    <property type="match status" value="1"/>
</dbReference>
<dbReference type="EC" id="4.1.1.36" evidence="3"/>
<comment type="function">
    <text evidence="3">Catalyzes two sequential steps in the biosynthesis of coenzyme A. In the first step cysteine is conjugated to 4'-phosphopantothenate to form 4-phosphopantothenoylcysteine. In the second step the latter compound is decarboxylated to form 4'-phosphopantotheine.</text>
</comment>
<dbReference type="HAMAP" id="MF_02225">
    <property type="entry name" value="CoaBC"/>
    <property type="match status" value="1"/>
</dbReference>
<comment type="similarity">
    <text evidence="3 4">In the N-terminal section; belongs to the HFCD (homo-oligomeric flavin containing Cys decarboxylase) superfamily.</text>
</comment>
<keyword evidence="3 4" id="KW-0285">Flavoprotein</keyword>
<feature type="region of interest" description="Phosphopantothenate--cysteine ligase" evidence="3">
    <location>
        <begin position="191"/>
        <end position="399"/>
    </location>
</feature>
<keyword evidence="3 4" id="KW-0288">FMN</keyword>
<feature type="binding site" evidence="3">
    <location>
        <position position="337"/>
    </location>
    <ligand>
        <name>CTP</name>
        <dbReference type="ChEBI" id="CHEBI:37563"/>
    </ligand>
</feature>
<dbReference type="Pfam" id="PF04127">
    <property type="entry name" value="DFP"/>
    <property type="match status" value="1"/>
</dbReference>
<feature type="region of interest" description="Phosphopantothenoylcysteine decarboxylase" evidence="3">
    <location>
        <begin position="1"/>
        <end position="190"/>
    </location>
</feature>
<comment type="cofactor">
    <cofactor evidence="3">
        <name>FMN</name>
        <dbReference type="ChEBI" id="CHEBI:58210"/>
    </cofactor>
    <text evidence="3">Binds 1 FMN per subunit.</text>
</comment>
<feature type="binding site" evidence="3">
    <location>
        <position position="289"/>
    </location>
    <ligand>
        <name>CTP</name>
        <dbReference type="ChEBI" id="CHEBI:37563"/>
    </ligand>
</feature>
<evidence type="ECO:0000256" key="4">
    <source>
        <dbReference type="RuleBase" id="RU364078"/>
    </source>
</evidence>
<dbReference type="Gene3D" id="3.40.50.1950">
    <property type="entry name" value="Flavin prenyltransferase-like"/>
    <property type="match status" value="1"/>
</dbReference>
<keyword evidence="2 3" id="KW-0456">Lyase</keyword>
<feature type="binding site" evidence="3">
    <location>
        <position position="341"/>
    </location>
    <ligand>
        <name>CTP</name>
        <dbReference type="ChEBI" id="CHEBI:37563"/>
    </ligand>
</feature>
<proteinExistence type="inferred from homology"/>
<dbReference type="SUPFAM" id="SSF102645">
    <property type="entry name" value="CoaB-like"/>
    <property type="match status" value="1"/>
</dbReference>
<dbReference type="InterPro" id="IPR003382">
    <property type="entry name" value="Flavoprotein"/>
</dbReference>
<keyword evidence="1 3" id="KW-0210">Decarboxylase</keyword>
<comment type="pathway">
    <text evidence="3 4">Cofactor biosynthesis; coenzyme A biosynthesis; CoA from (R)-pantothenate: step 2/5.</text>
</comment>
<evidence type="ECO:0000313" key="7">
    <source>
        <dbReference type="EMBL" id="CAH0993147.1"/>
    </source>
</evidence>
<dbReference type="SUPFAM" id="SSF52507">
    <property type="entry name" value="Homo-oligomeric flavin-containing Cys decarboxylases, HFCD"/>
    <property type="match status" value="1"/>
</dbReference>
<evidence type="ECO:0000256" key="2">
    <source>
        <dbReference type="ARBA" id="ARBA00023239"/>
    </source>
</evidence>
<reference evidence="7" key="1">
    <citation type="submission" date="2021-12" db="EMBL/GenBank/DDBJ databases">
        <authorList>
            <person name="Rodrigo-Torres L."/>
            <person name="Arahal R. D."/>
            <person name="Lucena T."/>
        </authorList>
    </citation>
    <scope>NUCLEOTIDE SEQUENCE</scope>
    <source>
        <strain evidence="7">CECT 8267</strain>
    </source>
</reference>
<dbReference type="InterPro" id="IPR005252">
    <property type="entry name" value="CoaBC"/>
</dbReference>
<comment type="cofactor">
    <cofactor evidence="3">
        <name>Mg(2+)</name>
        <dbReference type="ChEBI" id="CHEBI:18420"/>
    </cofactor>
</comment>